<dbReference type="EMBL" id="CAXAMN010026962">
    <property type="protein sequence ID" value="CAK9107275.1"/>
    <property type="molecule type" value="Genomic_DNA"/>
</dbReference>
<feature type="region of interest" description="Disordered" evidence="1">
    <location>
        <begin position="248"/>
        <end position="307"/>
    </location>
</feature>
<proteinExistence type="predicted"/>
<reference evidence="2 3" key="1">
    <citation type="submission" date="2024-02" db="EMBL/GenBank/DDBJ databases">
        <authorList>
            <person name="Chen Y."/>
            <person name="Shah S."/>
            <person name="Dougan E. K."/>
            <person name="Thang M."/>
            <person name="Chan C."/>
        </authorList>
    </citation>
    <scope>NUCLEOTIDE SEQUENCE [LARGE SCALE GENOMIC DNA]</scope>
</reference>
<feature type="compositionally biased region" description="Basic and acidic residues" evidence="1">
    <location>
        <begin position="285"/>
        <end position="295"/>
    </location>
</feature>
<feature type="compositionally biased region" description="Basic and acidic residues" evidence="1">
    <location>
        <begin position="334"/>
        <end position="343"/>
    </location>
</feature>
<sequence length="501" mass="54221">MALEMRRYVKKYPARAAEQVAIDVGGVLSDKQVEYQDGQTIYRAAMPGAYMFIHMLKHRTGQVNLVKHMDDKKYFTEGMTCVIDDQWLALKMMACGGQDTLIDAIWFHADKKKLPPGQSSLDSWVGGKMTILGTFEELVQHLRLQCPPQVQQIFAEGPPNGPHKPELVQRALALLEPKEVGTTVVQAGGKDDDEVTVAAAQDESVHDVDFDDDMAALPAAAATEAFVAASATESVAASATEFVAASATEKEAVPDQPQGAVAETAAAAAAAGSSNPPSSGLILTERPDHIEKPLDDNDEEDRAAEKMKQRRVFIAAKDDDYEYYSECIYSSDDDAPHAGSAKDIKKRQATTGYPQSADKKKRETKSSREPSPSVGSPRPTRKLGVSLRERPASHADVVSAVHQLRSDMQTVVRQAVWSASSTPTQHPWGSNRSTHSGWAQKKAQRAMQHRAAAGNRPPKVIDLPIANATNLDVDALATCAASVARTRHVRSMVAKMAASAM</sequence>
<name>A0ABP0S4I8_9DINO</name>
<evidence type="ECO:0000256" key="1">
    <source>
        <dbReference type="SAM" id="MobiDB-lite"/>
    </source>
</evidence>
<gene>
    <name evidence="2" type="ORF">CCMP2556_LOCUS50073</name>
</gene>
<feature type="compositionally biased region" description="Low complexity" evidence="1">
    <location>
        <begin position="260"/>
        <end position="271"/>
    </location>
</feature>
<feature type="compositionally biased region" description="Basic and acidic residues" evidence="1">
    <location>
        <begin position="357"/>
        <end position="368"/>
    </location>
</feature>
<evidence type="ECO:0000313" key="2">
    <source>
        <dbReference type="EMBL" id="CAK9107275.1"/>
    </source>
</evidence>
<accession>A0ABP0S4I8</accession>
<evidence type="ECO:0000313" key="3">
    <source>
        <dbReference type="Proteomes" id="UP001642484"/>
    </source>
</evidence>
<feature type="region of interest" description="Disordered" evidence="1">
    <location>
        <begin position="332"/>
        <end position="394"/>
    </location>
</feature>
<organism evidence="2 3">
    <name type="scientific">Durusdinium trenchii</name>
    <dbReference type="NCBI Taxonomy" id="1381693"/>
    <lineage>
        <taxon>Eukaryota</taxon>
        <taxon>Sar</taxon>
        <taxon>Alveolata</taxon>
        <taxon>Dinophyceae</taxon>
        <taxon>Suessiales</taxon>
        <taxon>Symbiodiniaceae</taxon>
        <taxon>Durusdinium</taxon>
    </lineage>
</organism>
<dbReference type="Proteomes" id="UP001642484">
    <property type="component" value="Unassembled WGS sequence"/>
</dbReference>
<protein>
    <submittedName>
        <fullName evidence="2">Uncharacterized protein</fullName>
    </submittedName>
</protein>
<keyword evidence="3" id="KW-1185">Reference proteome</keyword>
<comment type="caution">
    <text evidence="2">The sequence shown here is derived from an EMBL/GenBank/DDBJ whole genome shotgun (WGS) entry which is preliminary data.</text>
</comment>